<keyword evidence="2 7" id="KW-0812">Transmembrane</keyword>
<dbReference type="Proteomes" id="UP001597542">
    <property type="component" value="Unassembled WGS sequence"/>
</dbReference>
<evidence type="ECO:0000256" key="7">
    <source>
        <dbReference type="SAM" id="Phobius"/>
    </source>
</evidence>
<dbReference type="PANTHER" id="PTHR21624:SF1">
    <property type="entry name" value="ALKYLGLYCEROL MONOOXYGENASE"/>
    <property type="match status" value="1"/>
</dbReference>
<keyword evidence="10" id="KW-1185">Reference proteome</keyword>
<evidence type="ECO:0000259" key="8">
    <source>
        <dbReference type="Pfam" id="PF04116"/>
    </source>
</evidence>
<keyword evidence="4 9" id="KW-0560">Oxidoreductase</keyword>
<sequence length="324" mass="36578">MPSSPPPPLNPGHEAVAAAMTYTQHYPRRVEAVRRALPYLFLGVYPTLGVIATLHGSWFGILAIYGVVEISAILAERFLPFVRPAAHNRWRNRVTDIIYLVTSPLLLLALQQTVVPWMGNLRHSLLGDTAYWATGLPTAVQVALVLIGMEFTYYWAHRLSHSNNIFWRSHRIHHSPDNVDWLMGWRIHWLNEALHLVARFVPVILLGVPTPVVALALVIVNVHSMFPHINADVHSARLLTKVVNTPEMHRWHHVVDPAAAGNYASTFMLWDQVFGTYRSPILPPTTEFGIEPEELKNVPPSWSQQILSPLRKNAADRYSKAGRP</sequence>
<evidence type="ECO:0000313" key="9">
    <source>
        <dbReference type="EMBL" id="MFD2485379.1"/>
    </source>
</evidence>
<feature type="transmembrane region" description="Helical" evidence="7">
    <location>
        <begin position="97"/>
        <end position="118"/>
    </location>
</feature>
<comment type="caution">
    <text evidence="9">The sequence shown here is derived from an EMBL/GenBank/DDBJ whole genome shotgun (WGS) entry which is preliminary data.</text>
</comment>
<keyword evidence="6 7" id="KW-0472">Membrane</keyword>
<feature type="transmembrane region" description="Helical" evidence="7">
    <location>
        <begin position="196"/>
        <end position="220"/>
    </location>
</feature>
<dbReference type="Pfam" id="PF04116">
    <property type="entry name" value="FA_hydroxylase"/>
    <property type="match status" value="1"/>
</dbReference>
<evidence type="ECO:0000256" key="2">
    <source>
        <dbReference type="ARBA" id="ARBA00022692"/>
    </source>
</evidence>
<dbReference type="EC" id="1.-.-.-" evidence="9"/>
<comment type="subcellular location">
    <subcellularLocation>
        <location evidence="1">Endomembrane system</location>
        <topology evidence="1">Multi-pass membrane protein</topology>
    </subcellularLocation>
</comment>
<proteinExistence type="predicted"/>
<evidence type="ECO:0000256" key="3">
    <source>
        <dbReference type="ARBA" id="ARBA00022989"/>
    </source>
</evidence>
<accession>A0ABW5I859</accession>
<dbReference type="PANTHER" id="PTHR21624">
    <property type="entry name" value="STEROL DESATURASE-RELATED PROTEIN"/>
    <property type="match status" value="1"/>
</dbReference>
<evidence type="ECO:0000256" key="5">
    <source>
        <dbReference type="ARBA" id="ARBA00023098"/>
    </source>
</evidence>
<protein>
    <submittedName>
        <fullName evidence="9">Sterol desaturase family protein</fullName>
        <ecNumber evidence="9">1.-.-.-</ecNumber>
    </submittedName>
</protein>
<name>A0ABW5I859_9PSEU</name>
<gene>
    <name evidence="9" type="ORF">ACFSUT_34265</name>
</gene>
<feature type="transmembrane region" description="Helical" evidence="7">
    <location>
        <begin position="130"/>
        <end position="156"/>
    </location>
</feature>
<feature type="domain" description="Fatty acid hydroxylase" evidence="8">
    <location>
        <begin position="143"/>
        <end position="276"/>
    </location>
</feature>
<dbReference type="InterPro" id="IPR051689">
    <property type="entry name" value="Sterol_desaturase/TMEM195"/>
</dbReference>
<dbReference type="InterPro" id="IPR006694">
    <property type="entry name" value="Fatty_acid_hydroxylase"/>
</dbReference>
<dbReference type="EMBL" id="JBHUKQ010000016">
    <property type="protein sequence ID" value="MFD2485379.1"/>
    <property type="molecule type" value="Genomic_DNA"/>
</dbReference>
<organism evidence="9 10">
    <name type="scientific">Amycolatopsis albidoflavus</name>
    <dbReference type="NCBI Taxonomy" id="102226"/>
    <lineage>
        <taxon>Bacteria</taxon>
        <taxon>Bacillati</taxon>
        <taxon>Actinomycetota</taxon>
        <taxon>Actinomycetes</taxon>
        <taxon>Pseudonocardiales</taxon>
        <taxon>Pseudonocardiaceae</taxon>
        <taxon>Amycolatopsis</taxon>
    </lineage>
</organism>
<evidence type="ECO:0000256" key="4">
    <source>
        <dbReference type="ARBA" id="ARBA00023002"/>
    </source>
</evidence>
<keyword evidence="3 7" id="KW-1133">Transmembrane helix</keyword>
<evidence type="ECO:0000256" key="1">
    <source>
        <dbReference type="ARBA" id="ARBA00004127"/>
    </source>
</evidence>
<dbReference type="GO" id="GO:0016491">
    <property type="term" value="F:oxidoreductase activity"/>
    <property type="evidence" value="ECO:0007669"/>
    <property type="project" value="UniProtKB-KW"/>
</dbReference>
<keyword evidence="5" id="KW-0443">Lipid metabolism</keyword>
<evidence type="ECO:0000313" key="10">
    <source>
        <dbReference type="Proteomes" id="UP001597542"/>
    </source>
</evidence>
<evidence type="ECO:0000256" key="6">
    <source>
        <dbReference type="ARBA" id="ARBA00023136"/>
    </source>
</evidence>
<dbReference type="RefSeq" id="WP_344278728.1">
    <property type="nucleotide sequence ID" value="NZ_BAAAHV010000015.1"/>
</dbReference>
<reference evidence="10" key="1">
    <citation type="journal article" date="2019" name="Int. J. Syst. Evol. Microbiol.">
        <title>The Global Catalogue of Microorganisms (GCM) 10K type strain sequencing project: providing services to taxonomists for standard genome sequencing and annotation.</title>
        <authorList>
            <consortium name="The Broad Institute Genomics Platform"/>
            <consortium name="The Broad Institute Genome Sequencing Center for Infectious Disease"/>
            <person name="Wu L."/>
            <person name="Ma J."/>
        </authorList>
    </citation>
    <scope>NUCLEOTIDE SEQUENCE [LARGE SCALE GENOMIC DNA]</scope>
    <source>
        <strain evidence="10">CGMCC 4.7638</strain>
    </source>
</reference>